<accession>A0ABT1YZP1</accession>
<gene>
    <name evidence="2" type="ORF">NTA49_07335</name>
</gene>
<comment type="caution">
    <text evidence="2">The sequence shown here is derived from an EMBL/GenBank/DDBJ whole genome shotgun (WGS) entry which is preliminary data.</text>
</comment>
<reference evidence="2" key="1">
    <citation type="submission" date="2022-07" db="EMBL/GenBank/DDBJ databases">
        <title>Pseudosulfitobacter sp. strain AP-MA-4, whole genome sequence.</title>
        <authorList>
            <person name="Jiang Y."/>
        </authorList>
    </citation>
    <scope>NUCLEOTIDE SEQUENCE</scope>
    <source>
        <strain evidence="2">AP-MA-4</strain>
    </source>
</reference>
<dbReference type="Pfam" id="PF06568">
    <property type="entry name" value="YjiS-like"/>
    <property type="match status" value="1"/>
</dbReference>
<evidence type="ECO:0000313" key="3">
    <source>
        <dbReference type="Proteomes" id="UP001165396"/>
    </source>
</evidence>
<dbReference type="InterPro" id="IPR009506">
    <property type="entry name" value="YjiS-like"/>
</dbReference>
<proteinExistence type="predicted"/>
<evidence type="ECO:0000259" key="1">
    <source>
        <dbReference type="Pfam" id="PF06568"/>
    </source>
</evidence>
<dbReference type="Proteomes" id="UP001165396">
    <property type="component" value="Unassembled WGS sequence"/>
</dbReference>
<feature type="domain" description="YjiS-like" evidence="1">
    <location>
        <begin position="73"/>
        <end position="104"/>
    </location>
</feature>
<organism evidence="2 3">
    <name type="scientific">Pseudosulfitobacter koreensis</name>
    <dbReference type="NCBI Taxonomy" id="2968472"/>
    <lineage>
        <taxon>Bacteria</taxon>
        <taxon>Pseudomonadati</taxon>
        <taxon>Pseudomonadota</taxon>
        <taxon>Alphaproteobacteria</taxon>
        <taxon>Rhodobacterales</taxon>
        <taxon>Roseobacteraceae</taxon>
        <taxon>Pseudosulfitobacter</taxon>
    </lineage>
</organism>
<sequence length="114" mass="12560">MQLLHGSIVDTSIVQAQHIAKLRSTRTQTNTKHTSEAPTNMAYMNQTTTYSSLTERLLASTARILDAAAARQAQRAVYRKTFNELAGLSDRDLADLGLHRSNIRRIAAETAYGA</sequence>
<protein>
    <submittedName>
        <fullName evidence="2">DUF1127 domain-containing protein</fullName>
    </submittedName>
</protein>
<evidence type="ECO:0000313" key="2">
    <source>
        <dbReference type="EMBL" id="MCR8826345.1"/>
    </source>
</evidence>
<name>A0ABT1YZP1_9RHOB</name>
<dbReference type="RefSeq" id="WP_258294035.1">
    <property type="nucleotide sequence ID" value="NZ_JANKJG010000004.1"/>
</dbReference>
<keyword evidence="3" id="KW-1185">Reference proteome</keyword>
<dbReference type="EMBL" id="JANKJG010000004">
    <property type="protein sequence ID" value="MCR8826345.1"/>
    <property type="molecule type" value="Genomic_DNA"/>
</dbReference>